<accession>A0AAW6FA99</accession>
<sequence>MKNTKQNTKELSTTVDKPYYDRAYERVHSIIGRRMKKLRSSTVEPVLGTLLDYGAMRKVRTRGLKLANNHVLLAAMAYNLKKLIKHQYHNSVVAVAKVTENLQNHISNLFVRERLFSNSNIFPRSTIAYYF</sequence>
<dbReference type="InterPro" id="IPR025668">
    <property type="entry name" value="Tnp_DDE_dom"/>
</dbReference>
<evidence type="ECO:0000313" key="3">
    <source>
        <dbReference type="Proteomes" id="UP001211522"/>
    </source>
</evidence>
<evidence type="ECO:0000313" key="2">
    <source>
        <dbReference type="EMBL" id="MDB9140101.1"/>
    </source>
</evidence>
<organism evidence="2 3">
    <name type="scientific">Parabacteroides distasonis</name>
    <dbReference type="NCBI Taxonomy" id="823"/>
    <lineage>
        <taxon>Bacteria</taxon>
        <taxon>Pseudomonadati</taxon>
        <taxon>Bacteroidota</taxon>
        <taxon>Bacteroidia</taxon>
        <taxon>Bacteroidales</taxon>
        <taxon>Tannerellaceae</taxon>
        <taxon>Parabacteroides</taxon>
    </lineage>
</organism>
<dbReference type="AlphaFoldDB" id="A0AAW6FA99"/>
<protein>
    <submittedName>
        <fullName evidence="2">Transposase</fullName>
    </submittedName>
</protein>
<evidence type="ECO:0000259" key="1">
    <source>
        <dbReference type="Pfam" id="PF13751"/>
    </source>
</evidence>
<reference evidence="2" key="1">
    <citation type="submission" date="2023-01" db="EMBL/GenBank/DDBJ databases">
        <title>Human gut microbiome strain richness.</title>
        <authorList>
            <person name="Chen-Liaw A."/>
        </authorList>
    </citation>
    <scope>NUCLEOTIDE SEQUENCE</scope>
    <source>
        <strain evidence="2">D35st1_E5_D35t1_190705</strain>
    </source>
</reference>
<feature type="domain" description="Transposase DDE" evidence="1">
    <location>
        <begin position="8"/>
        <end position="84"/>
    </location>
</feature>
<dbReference type="Proteomes" id="UP001211522">
    <property type="component" value="Unassembled WGS sequence"/>
</dbReference>
<proteinExistence type="predicted"/>
<dbReference type="Pfam" id="PF13751">
    <property type="entry name" value="DDE_Tnp_1_6"/>
    <property type="match status" value="1"/>
</dbReference>
<name>A0AAW6FA99_PARDI</name>
<gene>
    <name evidence="2" type="ORF">PN612_16565</name>
</gene>
<comment type="caution">
    <text evidence="2">The sequence shown here is derived from an EMBL/GenBank/DDBJ whole genome shotgun (WGS) entry which is preliminary data.</text>
</comment>
<dbReference type="EMBL" id="JAQMPX010000120">
    <property type="protein sequence ID" value="MDB9140101.1"/>
    <property type="molecule type" value="Genomic_DNA"/>
</dbReference>